<name>A0A841RI29_9BACI</name>
<keyword evidence="6 14" id="KW-1133">Transmembrane helix</keyword>
<evidence type="ECO:0000256" key="6">
    <source>
        <dbReference type="ARBA" id="ARBA00022989"/>
    </source>
</evidence>
<comment type="subcellular location">
    <subcellularLocation>
        <location evidence="1 14">Cell membrane</location>
        <topology evidence="1 14">Multi-pass membrane protein</topology>
    </subcellularLocation>
</comment>
<dbReference type="AlphaFoldDB" id="A0A841RI29"/>
<evidence type="ECO:0000256" key="8">
    <source>
        <dbReference type="ARBA" id="ARBA00023065"/>
    </source>
</evidence>
<keyword evidence="9 14" id="KW-0472">Membrane</keyword>
<evidence type="ECO:0000256" key="10">
    <source>
        <dbReference type="ARBA" id="ARBA00023303"/>
    </source>
</evidence>
<comment type="similarity">
    <text evidence="11 14">Belongs to the fluoride channel Fluc/FEX (TC 1.A.43) family.</text>
</comment>
<comment type="function">
    <text evidence="13 14">Fluoride-specific ion channel. Important for reducing fluoride concentration in the cell, thus reducing its toxicity.</text>
</comment>
<keyword evidence="5 14" id="KW-0479">Metal-binding</keyword>
<keyword evidence="10 14" id="KW-0407">Ion channel</keyword>
<dbReference type="InterPro" id="IPR003691">
    <property type="entry name" value="FluC"/>
</dbReference>
<evidence type="ECO:0000256" key="3">
    <source>
        <dbReference type="ARBA" id="ARBA00022475"/>
    </source>
</evidence>
<keyword evidence="4 14" id="KW-0812">Transmembrane</keyword>
<gene>
    <name evidence="14" type="primary">fluC</name>
    <name evidence="14" type="synonym">crcB</name>
    <name evidence="15" type="ORF">GGQ92_002669</name>
</gene>
<evidence type="ECO:0000256" key="11">
    <source>
        <dbReference type="ARBA" id="ARBA00035120"/>
    </source>
</evidence>
<evidence type="ECO:0000256" key="5">
    <source>
        <dbReference type="ARBA" id="ARBA00022723"/>
    </source>
</evidence>
<reference evidence="15 16" key="1">
    <citation type="submission" date="2020-08" db="EMBL/GenBank/DDBJ databases">
        <title>Genomic Encyclopedia of Type Strains, Phase IV (KMG-IV): sequencing the most valuable type-strain genomes for metagenomic binning, comparative biology and taxonomic classification.</title>
        <authorList>
            <person name="Goeker M."/>
        </authorList>
    </citation>
    <scope>NUCLEOTIDE SEQUENCE [LARGE SCALE GENOMIC DNA]</scope>
    <source>
        <strain evidence="15 16">DSM 11805</strain>
    </source>
</reference>
<dbReference type="HAMAP" id="MF_00454">
    <property type="entry name" value="FluC"/>
    <property type="match status" value="1"/>
</dbReference>
<keyword evidence="8 14" id="KW-0406">Ion transport</keyword>
<evidence type="ECO:0000256" key="1">
    <source>
        <dbReference type="ARBA" id="ARBA00004651"/>
    </source>
</evidence>
<comment type="activity regulation">
    <text evidence="14">Na(+) is not transported, but it plays an essential structural role and its presence is essential for fluoride channel function.</text>
</comment>
<keyword evidence="16" id="KW-1185">Reference proteome</keyword>
<evidence type="ECO:0000256" key="14">
    <source>
        <dbReference type="HAMAP-Rule" id="MF_00454"/>
    </source>
</evidence>
<feature type="transmembrane region" description="Helical" evidence="14">
    <location>
        <begin position="59"/>
        <end position="76"/>
    </location>
</feature>
<feature type="transmembrane region" description="Helical" evidence="14">
    <location>
        <begin position="33"/>
        <end position="52"/>
    </location>
</feature>
<evidence type="ECO:0000256" key="2">
    <source>
        <dbReference type="ARBA" id="ARBA00022448"/>
    </source>
</evidence>
<dbReference type="EMBL" id="JACHON010000017">
    <property type="protein sequence ID" value="MBB6513850.1"/>
    <property type="molecule type" value="Genomic_DNA"/>
</dbReference>
<keyword evidence="2 14" id="KW-0813">Transport</keyword>
<dbReference type="GO" id="GO:0062054">
    <property type="term" value="F:fluoride channel activity"/>
    <property type="evidence" value="ECO:0007669"/>
    <property type="project" value="UniProtKB-UniRule"/>
</dbReference>
<evidence type="ECO:0000256" key="13">
    <source>
        <dbReference type="ARBA" id="ARBA00049940"/>
    </source>
</evidence>
<keyword evidence="3 14" id="KW-1003">Cell membrane</keyword>
<evidence type="ECO:0000256" key="4">
    <source>
        <dbReference type="ARBA" id="ARBA00022692"/>
    </source>
</evidence>
<dbReference type="RefSeq" id="WP_184249757.1">
    <property type="nucleotide sequence ID" value="NZ_BAAACU010000015.1"/>
</dbReference>
<dbReference type="Proteomes" id="UP000572212">
    <property type="component" value="Unassembled WGS sequence"/>
</dbReference>
<dbReference type="PANTHER" id="PTHR28259:SF16">
    <property type="entry name" value="FLUORIDE-SPECIFIC ION CHANNEL FLUC 2"/>
    <property type="match status" value="1"/>
</dbReference>
<dbReference type="Pfam" id="PF02537">
    <property type="entry name" value="CRCB"/>
    <property type="match status" value="1"/>
</dbReference>
<dbReference type="NCBIfam" id="TIGR00494">
    <property type="entry name" value="crcB"/>
    <property type="match status" value="1"/>
</dbReference>
<protein>
    <recommendedName>
        <fullName evidence="14">Fluoride-specific ion channel FluC</fullName>
    </recommendedName>
</protein>
<comment type="catalytic activity">
    <reaction evidence="12">
        <text>fluoride(in) = fluoride(out)</text>
        <dbReference type="Rhea" id="RHEA:76159"/>
        <dbReference type="ChEBI" id="CHEBI:17051"/>
    </reaction>
    <physiologicalReaction direction="left-to-right" evidence="12">
        <dbReference type="Rhea" id="RHEA:76160"/>
    </physiologicalReaction>
</comment>
<evidence type="ECO:0000256" key="7">
    <source>
        <dbReference type="ARBA" id="ARBA00023053"/>
    </source>
</evidence>
<dbReference type="GO" id="GO:0046872">
    <property type="term" value="F:metal ion binding"/>
    <property type="evidence" value="ECO:0007669"/>
    <property type="project" value="UniProtKB-KW"/>
</dbReference>
<keyword evidence="7 14" id="KW-0915">Sodium</keyword>
<evidence type="ECO:0000256" key="9">
    <source>
        <dbReference type="ARBA" id="ARBA00023136"/>
    </source>
</evidence>
<accession>A0A841RI29</accession>
<proteinExistence type="inferred from homology"/>
<dbReference type="GO" id="GO:0140114">
    <property type="term" value="P:cellular detoxification of fluoride"/>
    <property type="evidence" value="ECO:0007669"/>
    <property type="project" value="UniProtKB-UniRule"/>
</dbReference>
<feature type="transmembrane region" description="Helical" evidence="14">
    <location>
        <begin position="91"/>
        <end position="113"/>
    </location>
</feature>
<dbReference type="PANTHER" id="PTHR28259">
    <property type="entry name" value="FLUORIDE EXPORT PROTEIN 1-RELATED"/>
    <property type="match status" value="1"/>
</dbReference>
<feature type="binding site" evidence="14">
    <location>
        <position position="68"/>
    </location>
    <ligand>
        <name>Na(+)</name>
        <dbReference type="ChEBI" id="CHEBI:29101"/>
        <note>structural</note>
    </ligand>
</feature>
<comment type="caution">
    <text evidence="15">The sequence shown here is derived from an EMBL/GenBank/DDBJ whole genome shotgun (WGS) entry which is preliminary data.</text>
</comment>
<dbReference type="GO" id="GO:0005886">
    <property type="term" value="C:plasma membrane"/>
    <property type="evidence" value="ECO:0007669"/>
    <property type="project" value="UniProtKB-SubCell"/>
</dbReference>
<feature type="binding site" evidence="14">
    <location>
        <position position="71"/>
    </location>
    <ligand>
        <name>Na(+)</name>
        <dbReference type="ChEBI" id="CHEBI:29101"/>
        <note>structural</note>
    </ligand>
</feature>
<organism evidence="15 16">
    <name type="scientific">Gracilibacillus halotolerans</name>
    <dbReference type="NCBI Taxonomy" id="74386"/>
    <lineage>
        <taxon>Bacteria</taxon>
        <taxon>Bacillati</taxon>
        <taxon>Bacillota</taxon>
        <taxon>Bacilli</taxon>
        <taxon>Bacillales</taxon>
        <taxon>Bacillaceae</taxon>
        <taxon>Gracilibacillus</taxon>
    </lineage>
</organism>
<evidence type="ECO:0000313" key="16">
    <source>
        <dbReference type="Proteomes" id="UP000572212"/>
    </source>
</evidence>
<sequence length="115" mass="12962">MVSVLFVGIGGFFGAMARYFVSNQLDNQSDFPLATWLVNMIGSFLLGFLFGLELNSSMFLLAGTGFMGAFTTFSTFKLEGILLHKEKKHRFFIWYNVMTYGGGLLLAWFGWMLGR</sequence>
<evidence type="ECO:0000256" key="12">
    <source>
        <dbReference type="ARBA" id="ARBA00035585"/>
    </source>
</evidence>
<evidence type="ECO:0000313" key="15">
    <source>
        <dbReference type="EMBL" id="MBB6513850.1"/>
    </source>
</evidence>